<comment type="caution">
    <text evidence="1">The sequence shown here is derived from an EMBL/GenBank/DDBJ whole genome shotgun (WGS) entry which is preliminary data.</text>
</comment>
<organism evidence="1">
    <name type="scientific">Thermorudis sp</name>
    <dbReference type="NCBI Taxonomy" id="1969470"/>
    <lineage>
        <taxon>Bacteria</taxon>
        <taxon>Pseudomonadati</taxon>
        <taxon>Thermomicrobiota</taxon>
        <taxon>Thermomicrobia</taxon>
        <taxon>Thermomicrobia incertae sedis</taxon>
        <taxon>Thermorudis</taxon>
    </lineage>
</organism>
<dbReference type="PANTHER" id="PTHR31118:SF32">
    <property type="entry name" value="KYNURENINE FORMAMIDASE"/>
    <property type="match status" value="1"/>
</dbReference>
<name>A0A7C3A9N9_9BACT</name>
<accession>A0A7C3A9N9</accession>
<dbReference type="Pfam" id="PF04199">
    <property type="entry name" value="Cyclase"/>
    <property type="match status" value="1"/>
</dbReference>
<dbReference type="InterPro" id="IPR007325">
    <property type="entry name" value="KFase/CYL"/>
</dbReference>
<dbReference type="PANTHER" id="PTHR31118">
    <property type="entry name" value="CYCLASE-LIKE PROTEIN 2"/>
    <property type="match status" value="1"/>
</dbReference>
<dbReference type="GO" id="GO:0004061">
    <property type="term" value="F:arylformamidase activity"/>
    <property type="evidence" value="ECO:0007669"/>
    <property type="project" value="InterPro"/>
</dbReference>
<sequence length="216" mass="23398">MDVYDLSHLIETGMPFFPGDPEPRVIPGRGAPPWQVSALELGTHTGTHIDAPSHRFPEGRAIADFPPVHFVRPGLVIPVAGLAEDEPVEPERLEPFLSRVRAGDAVVFATGWERYWGQPRYFRHPYLSEAVAGLLVEAGVAIVGIDALNVDSTVQGTSGVHERLLSAEVLIVENLRGLDQLVPGRRYVFSFLPLPVRGGDGSPVRAVAWESDGGSP</sequence>
<proteinExistence type="predicted"/>
<protein>
    <submittedName>
        <fullName evidence="1">Cyclase family protein</fullName>
    </submittedName>
</protein>
<evidence type="ECO:0000313" key="1">
    <source>
        <dbReference type="EMBL" id="HEX69853.1"/>
    </source>
</evidence>
<dbReference type="EMBL" id="DSID01000097">
    <property type="protein sequence ID" value="HEX69853.1"/>
    <property type="molecule type" value="Genomic_DNA"/>
</dbReference>
<gene>
    <name evidence="1" type="ORF">ENP13_01225</name>
</gene>
<reference evidence="1" key="1">
    <citation type="journal article" date="2020" name="mSystems">
        <title>Genome- and Community-Level Interaction Insights into Carbon Utilization and Element Cycling Functions of Hydrothermarchaeota in Hydrothermal Sediment.</title>
        <authorList>
            <person name="Zhou Z."/>
            <person name="Liu Y."/>
            <person name="Xu W."/>
            <person name="Pan J."/>
            <person name="Luo Z.H."/>
            <person name="Li M."/>
        </authorList>
    </citation>
    <scope>NUCLEOTIDE SEQUENCE [LARGE SCALE GENOMIC DNA]</scope>
    <source>
        <strain evidence="1">SpSt-192</strain>
    </source>
</reference>
<dbReference type="AlphaFoldDB" id="A0A7C3A9N9"/>
<dbReference type="InterPro" id="IPR037175">
    <property type="entry name" value="KFase_sf"/>
</dbReference>
<dbReference type="Gene3D" id="3.50.30.50">
    <property type="entry name" value="Putative cyclase"/>
    <property type="match status" value="1"/>
</dbReference>
<dbReference type="SUPFAM" id="SSF102198">
    <property type="entry name" value="Putative cyclase"/>
    <property type="match status" value="1"/>
</dbReference>
<dbReference type="GO" id="GO:0019441">
    <property type="term" value="P:L-tryptophan catabolic process to kynurenine"/>
    <property type="evidence" value="ECO:0007669"/>
    <property type="project" value="InterPro"/>
</dbReference>